<accession>A0A016UXD4</accession>
<gene>
    <name evidence="1" type="primary">Acey_s0025.g1185</name>
    <name evidence="1" type="ORF">Y032_0025g1185</name>
</gene>
<sequence>MNGRNPPQKNAQGYYEYYTQMDKDLPPIPPPGPKPYNHYYTEKDKELREITGKEYENVKKMFDLMNSYDFYNQNGK</sequence>
<dbReference type="Proteomes" id="UP000024635">
    <property type="component" value="Unassembled WGS sequence"/>
</dbReference>
<reference evidence="2" key="1">
    <citation type="journal article" date="2015" name="Nat. Genet.">
        <title>The genome and transcriptome of the zoonotic hookworm Ancylostoma ceylanicum identify infection-specific gene families.</title>
        <authorList>
            <person name="Schwarz E.M."/>
            <person name="Hu Y."/>
            <person name="Antoshechkin I."/>
            <person name="Miller M.M."/>
            <person name="Sternberg P.W."/>
            <person name="Aroian R.V."/>
        </authorList>
    </citation>
    <scope>NUCLEOTIDE SEQUENCE</scope>
    <source>
        <strain evidence="2">HY135</strain>
    </source>
</reference>
<name>A0A016UXD4_9BILA</name>
<comment type="caution">
    <text evidence="1">The sequence shown here is derived from an EMBL/GenBank/DDBJ whole genome shotgun (WGS) entry which is preliminary data.</text>
</comment>
<dbReference type="AlphaFoldDB" id="A0A016UXD4"/>
<proteinExistence type="predicted"/>
<evidence type="ECO:0000313" key="1">
    <source>
        <dbReference type="EMBL" id="EYC19123.1"/>
    </source>
</evidence>
<protein>
    <submittedName>
        <fullName evidence="1">Uncharacterized protein</fullName>
    </submittedName>
</protein>
<organism evidence="1 2">
    <name type="scientific">Ancylostoma ceylanicum</name>
    <dbReference type="NCBI Taxonomy" id="53326"/>
    <lineage>
        <taxon>Eukaryota</taxon>
        <taxon>Metazoa</taxon>
        <taxon>Ecdysozoa</taxon>
        <taxon>Nematoda</taxon>
        <taxon>Chromadorea</taxon>
        <taxon>Rhabditida</taxon>
        <taxon>Rhabditina</taxon>
        <taxon>Rhabditomorpha</taxon>
        <taxon>Strongyloidea</taxon>
        <taxon>Ancylostomatidae</taxon>
        <taxon>Ancylostomatinae</taxon>
        <taxon>Ancylostoma</taxon>
    </lineage>
</organism>
<keyword evidence="2" id="KW-1185">Reference proteome</keyword>
<dbReference type="EMBL" id="JARK01001361">
    <property type="protein sequence ID" value="EYC19123.1"/>
    <property type="molecule type" value="Genomic_DNA"/>
</dbReference>
<evidence type="ECO:0000313" key="2">
    <source>
        <dbReference type="Proteomes" id="UP000024635"/>
    </source>
</evidence>